<name>A0ABX5XZN0_9BACT</name>
<dbReference type="InterPro" id="IPR003751">
    <property type="entry name" value="CsrA"/>
</dbReference>
<dbReference type="PANTHER" id="PTHR34984:SF1">
    <property type="entry name" value="CARBON STORAGE REGULATOR"/>
    <property type="match status" value="1"/>
</dbReference>
<accession>A0ABX5XZN0</accession>
<proteinExistence type="inferred from homology"/>
<evidence type="ECO:0000313" key="5">
    <source>
        <dbReference type="EMBL" id="QDV85269.1"/>
    </source>
</evidence>
<dbReference type="HAMAP" id="MF_00167">
    <property type="entry name" value="CsrA"/>
    <property type="match status" value="1"/>
</dbReference>
<comment type="similarity">
    <text evidence="4">Belongs to the CsrA/RsmA family.</text>
</comment>
<dbReference type="Gene3D" id="2.60.40.4380">
    <property type="entry name" value="Translational regulator CsrA"/>
    <property type="match status" value="1"/>
</dbReference>
<reference evidence="5 6" key="1">
    <citation type="submission" date="2019-02" db="EMBL/GenBank/DDBJ databases">
        <title>Deep-cultivation of Planctomycetes and their phenomic and genomic characterization uncovers novel biology.</title>
        <authorList>
            <person name="Wiegand S."/>
            <person name="Jogler M."/>
            <person name="Boedeker C."/>
            <person name="Pinto D."/>
            <person name="Vollmers J."/>
            <person name="Rivas-Marin E."/>
            <person name="Kohn T."/>
            <person name="Peeters S.H."/>
            <person name="Heuer A."/>
            <person name="Rast P."/>
            <person name="Oberbeckmann S."/>
            <person name="Bunk B."/>
            <person name="Jeske O."/>
            <person name="Meyerdierks A."/>
            <person name="Storesund J.E."/>
            <person name="Kallscheuer N."/>
            <person name="Luecker S."/>
            <person name="Lage O.M."/>
            <person name="Pohl T."/>
            <person name="Merkel B.J."/>
            <person name="Hornburger P."/>
            <person name="Mueller R.-W."/>
            <person name="Bruemmer F."/>
            <person name="Labrenz M."/>
            <person name="Spormann A.M."/>
            <person name="Op den Camp H."/>
            <person name="Overmann J."/>
            <person name="Amann R."/>
            <person name="Jetten M.S.M."/>
            <person name="Mascher T."/>
            <person name="Medema M.H."/>
            <person name="Devos D.P."/>
            <person name="Kaster A.-K."/>
            <person name="Ovreas L."/>
            <person name="Rohde M."/>
            <person name="Galperin M.Y."/>
            <person name="Jogler C."/>
        </authorList>
    </citation>
    <scope>NUCLEOTIDE SEQUENCE [LARGE SCALE GENOMIC DNA]</scope>
    <source>
        <strain evidence="5 6">TBK1r</strain>
    </source>
</reference>
<dbReference type="InterPro" id="IPR036107">
    <property type="entry name" value="CsrA_sf"/>
</dbReference>
<gene>
    <name evidence="4" type="primary">csrA</name>
    <name evidence="5" type="ORF">TBK1r_42480</name>
</gene>
<keyword evidence="2 4" id="KW-0810">Translation regulation</keyword>
<evidence type="ECO:0000313" key="6">
    <source>
        <dbReference type="Proteomes" id="UP000318081"/>
    </source>
</evidence>
<comment type="subunit">
    <text evidence="4">Homodimer; the beta-strands of each monomer intercalate to form a hydrophobic core, while the alpha-helices form wings that extend away from the core.</text>
</comment>
<keyword evidence="6" id="KW-1185">Reference proteome</keyword>
<sequence>MLILSRKMGESICLPGTNTTITIHRTSGGRVSLAIDAPREVAIVRGELMPIEPSSPIHLDAFQPHPVSSKPR</sequence>
<dbReference type="PANTHER" id="PTHR34984">
    <property type="entry name" value="CARBON STORAGE REGULATOR"/>
    <property type="match status" value="1"/>
</dbReference>
<dbReference type="SUPFAM" id="SSF117130">
    <property type="entry name" value="CsrA-like"/>
    <property type="match status" value="1"/>
</dbReference>
<evidence type="ECO:0000256" key="3">
    <source>
        <dbReference type="ARBA" id="ARBA00022884"/>
    </source>
</evidence>
<dbReference type="Proteomes" id="UP000318081">
    <property type="component" value="Chromosome"/>
</dbReference>
<organism evidence="5 6">
    <name type="scientific">Stieleria magnilauensis</name>
    <dbReference type="NCBI Taxonomy" id="2527963"/>
    <lineage>
        <taxon>Bacteria</taxon>
        <taxon>Pseudomonadati</taxon>
        <taxon>Planctomycetota</taxon>
        <taxon>Planctomycetia</taxon>
        <taxon>Pirellulales</taxon>
        <taxon>Pirellulaceae</taxon>
        <taxon>Stieleria</taxon>
    </lineage>
</organism>
<dbReference type="EMBL" id="CP036432">
    <property type="protein sequence ID" value="QDV85269.1"/>
    <property type="molecule type" value="Genomic_DNA"/>
</dbReference>
<keyword evidence="4" id="KW-1005">Bacterial flagellum biogenesis</keyword>
<keyword evidence="3 4" id="KW-0694">RNA-binding</keyword>
<protein>
    <recommendedName>
        <fullName evidence="4">Translational regulator CsrA</fullName>
    </recommendedName>
</protein>
<dbReference type="RefSeq" id="WP_145214677.1">
    <property type="nucleotide sequence ID" value="NZ_CP036432.1"/>
</dbReference>
<evidence type="ECO:0000256" key="4">
    <source>
        <dbReference type="HAMAP-Rule" id="MF_00167"/>
    </source>
</evidence>
<keyword evidence="4" id="KW-0678">Repressor</keyword>
<evidence type="ECO:0000256" key="2">
    <source>
        <dbReference type="ARBA" id="ARBA00022845"/>
    </source>
</evidence>
<keyword evidence="1 4" id="KW-0963">Cytoplasm</keyword>
<comment type="subcellular location">
    <subcellularLocation>
        <location evidence="4">Cytoplasm</location>
    </subcellularLocation>
</comment>
<evidence type="ECO:0000256" key="1">
    <source>
        <dbReference type="ARBA" id="ARBA00022490"/>
    </source>
</evidence>
<dbReference type="Pfam" id="PF02599">
    <property type="entry name" value="CsrA"/>
    <property type="match status" value="1"/>
</dbReference>
<comment type="function">
    <text evidence="4">A translational regulator that binds mRNA to regulate translation initiation and/or mRNA stability. Usually binds in the 5'-UTR at or near the Shine-Dalgarno sequence preventing ribosome-binding, thus repressing translation. Its main target seems to be the major flagellin gene, while its function is anatagonized by FliW.</text>
</comment>